<dbReference type="Proteomes" id="UP001168990">
    <property type="component" value="Unassembled WGS sequence"/>
</dbReference>
<dbReference type="GO" id="GO:0046527">
    <property type="term" value="F:glucosyltransferase activity"/>
    <property type="evidence" value="ECO:0007669"/>
    <property type="project" value="TreeGrafter"/>
</dbReference>
<evidence type="ECO:0000256" key="1">
    <source>
        <dbReference type="ARBA" id="ARBA00004319"/>
    </source>
</evidence>
<evidence type="ECO:0000259" key="14">
    <source>
        <dbReference type="SMART" id="SM00672"/>
    </source>
</evidence>
<evidence type="ECO:0000313" key="15">
    <source>
        <dbReference type="EMBL" id="KAK0172335.1"/>
    </source>
</evidence>
<comment type="catalytic activity">
    <reaction evidence="10">
        <text>L-seryl-[EGF-like domain protein] + UDP-alpha-D-xylose = 3-O-(beta-D-xylosyl)-L-seryl-[EGF-like domain protein] + UDP + H(+)</text>
        <dbReference type="Rhea" id="RHEA:62016"/>
        <dbReference type="Rhea" id="RHEA-COMP:16010"/>
        <dbReference type="Rhea" id="RHEA-COMP:16011"/>
        <dbReference type="ChEBI" id="CHEBI:15378"/>
        <dbReference type="ChEBI" id="CHEBI:29999"/>
        <dbReference type="ChEBI" id="CHEBI:57632"/>
        <dbReference type="ChEBI" id="CHEBI:58223"/>
        <dbReference type="ChEBI" id="CHEBI:132085"/>
    </reaction>
</comment>
<evidence type="ECO:0000256" key="11">
    <source>
        <dbReference type="ARBA" id="ARBA00049246"/>
    </source>
</evidence>
<evidence type="ECO:0000256" key="9">
    <source>
        <dbReference type="ARBA" id="ARBA00045690"/>
    </source>
</evidence>
<comment type="subcellular location">
    <subcellularLocation>
        <location evidence="1">Endoplasmic reticulum lumen</location>
    </subcellularLocation>
</comment>
<evidence type="ECO:0000256" key="3">
    <source>
        <dbReference type="ARBA" id="ARBA00006063"/>
    </source>
</evidence>
<feature type="chain" id="PRO_5041410774" description="Glycosyl transferase CAP10 domain-containing protein" evidence="13">
    <location>
        <begin position="22"/>
        <end position="506"/>
    </location>
</feature>
<comment type="function">
    <text evidence="9">Protein O-glucosyltransferase. Catalyzes the reaction that attaches glucose through an O-glycosidic linkage to a conserved serine residue found in the consensus sequence C-X-S-X-[PA]-C in epidermal growth factor-like repeats. Regulates Notch signaling by glucosylating Notch in the ER, glucosylation is required for the correct folding and cleavage of Notch.</text>
</comment>
<dbReference type="PANTHER" id="PTHR12203:SF122">
    <property type="entry name" value="GLYCOSYL TRANSFERASE CAP10 DOMAIN-CONTAINING PROTEIN"/>
    <property type="match status" value="1"/>
</dbReference>
<dbReference type="SUPFAM" id="SSF81296">
    <property type="entry name" value="E set domains"/>
    <property type="match status" value="1"/>
</dbReference>
<comment type="caution">
    <text evidence="15">The sequence shown here is derived from an EMBL/GenBank/DDBJ whole genome shotgun (WGS) entry which is preliminary data.</text>
</comment>
<dbReference type="Gene3D" id="2.60.40.10">
    <property type="entry name" value="Immunoglobulins"/>
    <property type="match status" value="1"/>
</dbReference>
<name>A0AA39FMF3_9HYME</name>
<evidence type="ECO:0000256" key="13">
    <source>
        <dbReference type="SAM" id="SignalP"/>
    </source>
</evidence>
<feature type="repeat" description="Filamin" evidence="12">
    <location>
        <begin position="21"/>
        <end position="101"/>
    </location>
</feature>
<keyword evidence="4" id="KW-0328">Glycosyltransferase</keyword>
<organism evidence="15 16">
    <name type="scientific">Microctonus aethiopoides</name>
    <dbReference type="NCBI Taxonomy" id="144406"/>
    <lineage>
        <taxon>Eukaryota</taxon>
        <taxon>Metazoa</taxon>
        <taxon>Ecdysozoa</taxon>
        <taxon>Arthropoda</taxon>
        <taxon>Hexapoda</taxon>
        <taxon>Insecta</taxon>
        <taxon>Pterygota</taxon>
        <taxon>Neoptera</taxon>
        <taxon>Endopterygota</taxon>
        <taxon>Hymenoptera</taxon>
        <taxon>Apocrita</taxon>
        <taxon>Ichneumonoidea</taxon>
        <taxon>Braconidae</taxon>
        <taxon>Euphorinae</taxon>
        <taxon>Microctonus</taxon>
    </lineage>
</organism>
<reference evidence="15" key="2">
    <citation type="submission" date="2023-03" db="EMBL/GenBank/DDBJ databases">
        <authorList>
            <person name="Inwood S.N."/>
            <person name="Skelly J.G."/>
            <person name="Guhlin J."/>
            <person name="Harrop T.W.R."/>
            <person name="Goldson S.G."/>
            <person name="Dearden P.K."/>
        </authorList>
    </citation>
    <scope>NUCLEOTIDE SEQUENCE</scope>
    <source>
        <strain evidence="15">Irish</strain>
        <tissue evidence="15">Whole body</tissue>
    </source>
</reference>
<evidence type="ECO:0000256" key="2">
    <source>
        <dbReference type="ARBA" id="ARBA00004922"/>
    </source>
</evidence>
<dbReference type="InterPro" id="IPR013783">
    <property type="entry name" value="Ig-like_fold"/>
</dbReference>
<dbReference type="Pfam" id="PF00630">
    <property type="entry name" value="Filamin"/>
    <property type="match status" value="1"/>
</dbReference>
<evidence type="ECO:0000313" key="16">
    <source>
        <dbReference type="Proteomes" id="UP001168990"/>
    </source>
</evidence>
<evidence type="ECO:0000256" key="5">
    <source>
        <dbReference type="ARBA" id="ARBA00022679"/>
    </source>
</evidence>
<evidence type="ECO:0000256" key="12">
    <source>
        <dbReference type="PROSITE-ProRule" id="PRU00087"/>
    </source>
</evidence>
<feature type="domain" description="Glycosyl transferase CAP10" evidence="14">
    <location>
        <begin position="228"/>
        <end position="470"/>
    </location>
</feature>
<gene>
    <name evidence="15" type="ORF">PV328_005669</name>
</gene>
<evidence type="ECO:0000256" key="10">
    <source>
        <dbReference type="ARBA" id="ARBA00047553"/>
    </source>
</evidence>
<dbReference type="InterPro" id="IPR017868">
    <property type="entry name" value="Filamin/ABP280_repeat-like"/>
</dbReference>
<dbReference type="EMBL" id="JAQQBS010000002">
    <property type="protein sequence ID" value="KAK0172335.1"/>
    <property type="molecule type" value="Genomic_DNA"/>
</dbReference>
<evidence type="ECO:0000256" key="7">
    <source>
        <dbReference type="ARBA" id="ARBA00022824"/>
    </source>
</evidence>
<dbReference type="InterPro" id="IPR014756">
    <property type="entry name" value="Ig_E-set"/>
</dbReference>
<protein>
    <recommendedName>
        <fullName evidence="14">Glycosyl transferase CAP10 domain-containing protein</fullName>
    </recommendedName>
</protein>
<dbReference type="AlphaFoldDB" id="A0AA39FMF3"/>
<dbReference type="Pfam" id="PF05686">
    <property type="entry name" value="Glyco_transf_90"/>
    <property type="match status" value="1"/>
</dbReference>
<keyword evidence="8" id="KW-0325">Glycoprotein</keyword>
<accession>A0AA39FMF3</accession>
<dbReference type="FunFam" id="2.60.40.10:FF:000419">
    <property type="entry name" value="KDEL (Lys-Asp-Glu-Leu) containing 1"/>
    <property type="match status" value="1"/>
</dbReference>
<keyword evidence="7" id="KW-0256">Endoplasmic reticulum</keyword>
<evidence type="ECO:0000256" key="8">
    <source>
        <dbReference type="ARBA" id="ARBA00023180"/>
    </source>
</evidence>
<dbReference type="SMART" id="SM00672">
    <property type="entry name" value="CAP10"/>
    <property type="match status" value="1"/>
</dbReference>
<feature type="signal peptide" evidence="13">
    <location>
        <begin position="1"/>
        <end position="21"/>
    </location>
</feature>
<evidence type="ECO:0000256" key="6">
    <source>
        <dbReference type="ARBA" id="ARBA00022729"/>
    </source>
</evidence>
<proteinExistence type="inferred from homology"/>
<dbReference type="InterPro" id="IPR006598">
    <property type="entry name" value="CAP10"/>
</dbReference>
<dbReference type="PROSITE" id="PS50194">
    <property type="entry name" value="FILAMIN_REPEAT"/>
    <property type="match status" value="1"/>
</dbReference>
<dbReference type="GO" id="GO:0005788">
    <property type="term" value="C:endoplasmic reticulum lumen"/>
    <property type="evidence" value="ECO:0007669"/>
    <property type="project" value="UniProtKB-SubCell"/>
</dbReference>
<comment type="similarity">
    <text evidence="3">Belongs to the KDELC family.</text>
</comment>
<keyword evidence="6 13" id="KW-0732">Signal</keyword>
<comment type="catalytic activity">
    <reaction evidence="11">
        <text>L-seryl-[EGF-like domain protein] + UDP-alpha-D-glucose = 3-O-(beta-D-glucosyl)-L-seryl-[EGF-like domain protein] + UDP + H(+)</text>
        <dbReference type="Rhea" id="RHEA:58116"/>
        <dbReference type="Rhea" id="RHEA-COMP:14610"/>
        <dbReference type="Rhea" id="RHEA-COMP:16010"/>
        <dbReference type="ChEBI" id="CHEBI:15378"/>
        <dbReference type="ChEBI" id="CHEBI:29999"/>
        <dbReference type="ChEBI" id="CHEBI:58223"/>
        <dbReference type="ChEBI" id="CHEBI:58885"/>
        <dbReference type="ChEBI" id="CHEBI:140576"/>
    </reaction>
</comment>
<evidence type="ECO:0000256" key="4">
    <source>
        <dbReference type="ARBA" id="ARBA00022676"/>
    </source>
</evidence>
<keyword evidence="16" id="KW-1185">Reference proteome</keyword>
<reference evidence="15" key="1">
    <citation type="journal article" date="2023" name="bioRxiv">
        <title>Scaffold-level genome assemblies of two parasitoid biocontrol wasps reveal the parthenogenesis mechanism and an associated novel virus.</title>
        <authorList>
            <person name="Inwood S."/>
            <person name="Skelly J."/>
            <person name="Guhlin J."/>
            <person name="Harrop T."/>
            <person name="Goldson S."/>
            <person name="Dearden P."/>
        </authorList>
    </citation>
    <scope>NUCLEOTIDE SEQUENCE</scope>
    <source>
        <strain evidence="15">Irish</strain>
        <tissue evidence="15">Whole body</tissue>
    </source>
</reference>
<dbReference type="PANTHER" id="PTHR12203">
    <property type="entry name" value="KDEL LYS-ASP-GLU-LEU CONTAINING - RELATED"/>
    <property type="match status" value="1"/>
</dbReference>
<sequence>MNYCNAIIIISILFQIHLFNAVDVDPHKTIAWGPGLNPEKIVMRARYFFLQLVDVNGKNLTESPGEKFISTEIKGQNKNSHSCRIWTQILDCKDGSFIIRYRLYETCSNLQIIVKLKDNNVKPVSISTKGPVYEEECYCPNPSVDVWLDDYTCAQNYSQILEDLKYFPKINFDEIRNEIIKEYNKPHSFSICHYVIKNNRIYRKCYGQHVGFKIFSDSILLSLTRKVVLPDLEFFMNLGDWPLVLKNKNLYPIFSWCGSSNTIDIILPTYDITQSSMESMGSVMLDMLSIQGNIKTPWKNKTEKVFWRGRDSRRERLDLIDIARKYPDLFNVSITNFFFFQNEIEKYGPGEKHVSFFDFFKYKYQLNIDGSVAAYRFPYLLAGDSVVLKQDSEYYEYFYNRTIPYVHFIPVKKDLSDIVEKINWIKEHDDDALKIAKAGRVLMRDVAMPRDVFCYHVSLFREWSKRLQNEIKVLEDMEEVLQSEYSCECSHDAVKNRIIANSKDEF</sequence>
<dbReference type="InterPro" id="IPR051091">
    <property type="entry name" value="O-Glucosyltr/Glycosyltrsf_90"/>
</dbReference>
<comment type="pathway">
    <text evidence="2">Protein modification; protein glycosylation.</text>
</comment>
<keyword evidence="5" id="KW-0808">Transferase</keyword>